<dbReference type="InterPro" id="IPR050358">
    <property type="entry name" value="RSE1/DDB1/CFT1"/>
</dbReference>
<dbReference type="InterPro" id="IPR058543">
    <property type="entry name" value="Beta-prop_RSE1/DDB1/CPSF1_2nd"/>
</dbReference>
<protein>
    <submittedName>
        <fullName evidence="2">DNA damage-binding protein 1 isoform A</fullName>
    </submittedName>
</protein>
<dbReference type="EMBL" id="QZWG01000011">
    <property type="protein sequence ID" value="RZB80210.1"/>
    <property type="molecule type" value="Genomic_DNA"/>
</dbReference>
<sequence length="262" mass="29692">MVTSSSVRLVSSTTRELWNEWHAPSGYSINVATVNTTQISYLLCALDDCHLLNFMWNTSTGELSDRKKISLGTQPITLRAFSSKNTTHVFAASDRPTVIYSSKKKLLYSNVNLKEVTHVSFQFRCFSRHLPIAKEGELTIGTIDDIQKLHIRSILLGEHARRICHQEPSRTFAICILKYNPASGEDFEMHFVRLLDDQTFKFIPTYSLDTWEYGDGIYDGGCSGGCIAIWCAWKDKASKTSVDEGVQNVWEILQPNGRRDNK</sequence>
<proteinExistence type="predicted"/>
<dbReference type="Gene3D" id="2.130.10.10">
    <property type="entry name" value="YVTN repeat-like/Quinoprotein amine dehydrogenase"/>
    <property type="match status" value="1"/>
</dbReference>
<accession>A0A445I259</accession>
<evidence type="ECO:0000259" key="1">
    <source>
        <dbReference type="Pfam" id="PF23726"/>
    </source>
</evidence>
<dbReference type="Pfam" id="PF23726">
    <property type="entry name" value="Beta-prop_RSE1_2nd"/>
    <property type="match status" value="1"/>
</dbReference>
<keyword evidence="3" id="KW-1185">Reference proteome</keyword>
<evidence type="ECO:0000313" key="3">
    <source>
        <dbReference type="Proteomes" id="UP000289340"/>
    </source>
</evidence>
<evidence type="ECO:0000313" key="2">
    <source>
        <dbReference type="EMBL" id="RZB80210.1"/>
    </source>
</evidence>
<dbReference type="Proteomes" id="UP000289340">
    <property type="component" value="Chromosome 11"/>
</dbReference>
<dbReference type="InterPro" id="IPR015943">
    <property type="entry name" value="WD40/YVTN_repeat-like_dom_sf"/>
</dbReference>
<reference evidence="2 3" key="1">
    <citation type="submission" date="2018-09" db="EMBL/GenBank/DDBJ databases">
        <title>A high-quality reference genome of wild soybean provides a powerful tool to mine soybean genomes.</title>
        <authorList>
            <person name="Xie M."/>
            <person name="Chung C.Y.L."/>
            <person name="Li M.-W."/>
            <person name="Wong F.-L."/>
            <person name="Chan T.-F."/>
            <person name="Lam H.-M."/>
        </authorList>
    </citation>
    <scope>NUCLEOTIDE SEQUENCE [LARGE SCALE GENOMIC DNA]</scope>
    <source>
        <strain evidence="3">cv. W05</strain>
        <tissue evidence="2">Hypocotyl of etiolated seedlings</tissue>
    </source>
</reference>
<name>A0A445I259_GLYSO</name>
<gene>
    <name evidence="2" type="ORF">D0Y65_030103</name>
</gene>
<comment type="caution">
    <text evidence="2">The sequence shown here is derived from an EMBL/GenBank/DDBJ whole genome shotgun (WGS) entry which is preliminary data.</text>
</comment>
<dbReference type="AlphaFoldDB" id="A0A445I259"/>
<dbReference type="PANTHER" id="PTHR10644">
    <property type="entry name" value="DNA REPAIR/RNA PROCESSING CPSF FAMILY"/>
    <property type="match status" value="1"/>
</dbReference>
<organism evidence="2 3">
    <name type="scientific">Glycine soja</name>
    <name type="common">Wild soybean</name>
    <dbReference type="NCBI Taxonomy" id="3848"/>
    <lineage>
        <taxon>Eukaryota</taxon>
        <taxon>Viridiplantae</taxon>
        <taxon>Streptophyta</taxon>
        <taxon>Embryophyta</taxon>
        <taxon>Tracheophyta</taxon>
        <taxon>Spermatophyta</taxon>
        <taxon>Magnoliopsida</taxon>
        <taxon>eudicotyledons</taxon>
        <taxon>Gunneridae</taxon>
        <taxon>Pentapetalae</taxon>
        <taxon>rosids</taxon>
        <taxon>fabids</taxon>
        <taxon>Fabales</taxon>
        <taxon>Fabaceae</taxon>
        <taxon>Papilionoideae</taxon>
        <taxon>50 kb inversion clade</taxon>
        <taxon>NPAAA clade</taxon>
        <taxon>indigoferoid/millettioid clade</taxon>
        <taxon>Phaseoleae</taxon>
        <taxon>Glycine</taxon>
        <taxon>Glycine subgen. Soja</taxon>
    </lineage>
</organism>
<feature type="domain" description="RSE1/DDB1/CPSF1 second beta-propeller" evidence="1">
    <location>
        <begin position="40"/>
        <end position="141"/>
    </location>
</feature>